<evidence type="ECO:0000256" key="3">
    <source>
        <dbReference type="ARBA" id="ARBA00022896"/>
    </source>
</evidence>
<dbReference type="EMBL" id="CP053084">
    <property type="protein sequence ID" value="QJR28225.1"/>
    <property type="molecule type" value="Genomic_DNA"/>
</dbReference>
<dbReference type="InterPro" id="IPR041097">
    <property type="entry name" value="PKHD_C"/>
</dbReference>
<evidence type="ECO:0000256" key="1">
    <source>
        <dbReference type="ARBA" id="ARBA00001961"/>
    </source>
</evidence>
<dbReference type="HAMAP" id="MF_00657">
    <property type="entry name" value="Hydroxyl_YbiX"/>
    <property type="match status" value="1"/>
</dbReference>
<dbReference type="Pfam" id="PF13640">
    <property type="entry name" value="2OG-FeII_Oxy_3"/>
    <property type="match status" value="1"/>
</dbReference>
<feature type="domain" description="Fe2OG dioxygenase" evidence="8">
    <location>
        <begin position="77"/>
        <end position="177"/>
    </location>
</feature>
<dbReference type="Proteomes" id="UP000501130">
    <property type="component" value="Chromosome"/>
</dbReference>
<reference evidence="9 10" key="1">
    <citation type="submission" date="2020-05" db="EMBL/GenBank/DDBJ databases">
        <title>Compete genome of Limnobacter sp. SAORIC-580.</title>
        <authorList>
            <person name="Song J."/>
            <person name="Cho J.-C."/>
        </authorList>
    </citation>
    <scope>NUCLEOTIDE SEQUENCE [LARGE SCALE GENOMIC DNA]</scope>
    <source>
        <strain evidence="9 10">SAORIC-580</strain>
    </source>
</reference>
<dbReference type="NCBIfam" id="NF003975">
    <property type="entry name" value="PRK05467.1-4"/>
    <property type="match status" value="1"/>
</dbReference>
<evidence type="ECO:0000259" key="8">
    <source>
        <dbReference type="PROSITE" id="PS51471"/>
    </source>
</evidence>
<keyword evidence="2 7" id="KW-0479">Metal-binding</keyword>
<keyword evidence="3 7" id="KW-0847">Vitamin C</keyword>
<dbReference type="InterPro" id="IPR005123">
    <property type="entry name" value="Oxoglu/Fe-dep_dioxygenase_dom"/>
</dbReference>
<evidence type="ECO:0000313" key="10">
    <source>
        <dbReference type="Proteomes" id="UP000501130"/>
    </source>
</evidence>
<dbReference type="InterPro" id="IPR044862">
    <property type="entry name" value="Pro_4_hyd_alph_FE2OG_OXY"/>
</dbReference>
<protein>
    <submittedName>
        <fullName evidence="9">Fe2+-dependent dioxygenase</fullName>
    </submittedName>
</protein>
<feature type="binding site" evidence="7">
    <location>
        <position position="96"/>
    </location>
    <ligand>
        <name>Fe cation</name>
        <dbReference type="ChEBI" id="CHEBI:24875"/>
    </ligand>
</feature>
<accession>A0ABX6N1H4</accession>
<dbReference type="Pfam" id="PF18331">
    <property type="entry name" value="PKHD_C"/>
    <property type="match status" value="1"/>
</dbReference>
<evidence type="ECO:0000313" key="9">
    <source>
        <dbReference type="EMBL" id="QJR28225.1"/>
    </source>
</evidence>
<dbReference type="RefSeq" id="WP_171096880.1">
    <property type="nucleotide sequence ID" value="NZ_CP053084.1"/>
</dbReference>
<evidence type="ECO:0000256" key="6">
    <source>
        <dbReference type="ARBA" id="ARBA00023004"/>
    </source>
</evidence>
<evidence type="ECO:0000256" key="2">
    <source>
        <dbReference type="ARBA" id="ARBA00022723"/>
    </source>
</evidence>
<dbReference type="GO" id="GO:0051213">
    <property type="term" value="F:dioxygenase activity"/>
    <property type="evidence" value="ECO:0007669"/>
    <property type="project" value="UniProtKB-KW"/>
</dbReference>
<dbReference type="Gene3D" id="4.10.860.20">
    <property type="entry name" value="Rabenosyn, Rab binding domain"/>
    <property type="match status" value="1"/>
</dbReference>
<dbReference type="PANTHER" id="PTHR41536">
    <property type="entry name" value="PKHD-TYPE HYDROXYLASE YBIX"/>
    <property type="match status" value="1"/>
</dbReference>
<feature type="binding site" evidence="7">
    <location>
        <position position="158"/>
    </location>
    <ligand>
        <name>Fe cation</name>
        <dbReference type="ChEBI" id="CHEBI:24875"/>
    </ligand>
</feature>
<gene>
    <name evidence="9" type="ORF">HKT17_00140</name>
</gene>
<feature type="binding site" evidence="7">
    <location>
        <position position="98"/>
    </location>
    <ligand>
        <name>Fe cation</name>
        <dbReference type="ChEBI" id="CHEBI:24875"/>
    </ligand>
</feature>
<organism evidence="9 10">
    <name type="scientific">Limnobacter profundi</name>
    <dbReference type="NCBI Taxonomy" id="2732163"/>
    <lineage>
        <taxon>Bacteria</taxon>
        <taxon>Pseudomonadati</taxon>
        <taxon>Pseudomonadota</taxon>
        <taxon>Betaproteobacteria</taxon>
        <taxon>Burkholderiales</taxon>
        <taxon>Burkholderiaceae</taxon>
        <taxon>Limnobacter</taxon>
    </lineage>
</organism>
<comment type="cofactor">
    <cofactor evidence="7">
        <name>Fe(2+)</name>
        <dbReference type="ChEBI" id="CHEBI:29033"/>
    </cofactor>
    <text evidence="7">Binds 1 Fe(2+) ion per subunit.</text>
</comment>
<name>A0ABX6N1H4_9BURK</name>
<keyword evidence="10" id="KW-1185">Reference proteome</keyword>
<evidence type="ECO:0000256" key="4">
    <source>
        <dbReference type="ARBA" id="ARBA00022964"/>
    </source>
</evidence>
<keyword evidence="5 7" id="KW-0560">Oxidoreductase</keyword>
<comment type="cofactor">
    <cofactor evidence="1 7">
        <name>L-ascorbate</name>
        <dbReference type="ChEBI" id="CHEBI:38290"/>
    </cofactor>
</comment>
<evidence type="ECO:0000256" key="5">
    <source>
        <dbReference type="ARBA" id="ARBA00023002"/>
    </source>
</evidence>
<dbReference type="SMART" id="SM00702">
    <property type="entry name" value="P4Hc"/>
    <property type="match status" value="1"/>
</dbReference>
<dbReference type="PROSITE" id="PS51471">
    <property type="entry name" value="FE2OG_OXY"/>
    <property type="match status" value="1"/>
</dbReference>
<proteinExistence type="inferred from homology"/>
<dbReference type="InterPro" id="IPR023550">
    <property type="entry name" value="PKHD_hydroxylase"/>
</dbReference>
<dbReference type="Gene3D" id="2.60.120.620">
    <property type="entry name" value="q2cbj1_9rhob like domain"/>
    <property type="match status" value="1"/>
</dbReference>
<feature type="binding site" evidence="7">
    <location>
        <position position="168"/>
    </location>
    <ligand>
        <name>2-oxoglutarate</name>
        <dbReference type="ChEBI" id="CHEBI:16810"/>
    </ligand>
</feature>
<dbReference type="PANTHER" id="PTHR41536:SF1">
    <property type="entry name" value="PKHD-TYPE HYDROXYLASE YBIX"/>
    <property type="match status" value="1"/>
</dbReference>
<dbReference type="InterPro" id="IPR006620">
    <property type="entry name" value="Pro_4_hyd_alph"/>
</dbReference>
<keyword evidence="6 7" id="KW-0408">Iron</keyword>
<keyword evidence="4 7" id="KW-0223">Dioxygenase</keyword>
<sequence length="226" mass="25293">MLVTIDNVLTAEELASIHKMLKQADWATGQSAGTQARLAKNNLQIPEGSEVLRDLRVLVMRALNKSSRLISAALPYKILPPNFNRYAGATNHYGLHTDSTVRYLPDGSALRTDISATLFLSSPEEYEGGELVVEDTYGMHTVKLAAGSLVVYPSGSMHQVNPVTQGERLACYMFMQSMVKDLECRRLLFQMDESLIKLRAQYGESHPELIRLTGLYNNLLRKWTEC</sequence>
<evidence type="ECO:0000256" key="7">
    <source>
        <dbReference type="HAMAP-Rule" id="MF_00657"/>
    </source>
</evidence>
<dbReference type="NCBIfam" id="NF003974">
    <property type="entry name" value="PRK05467.1-3"/>
    <property type="match status" value="1"/>
</dbReference>